<dbReference type="KEGG" id="blin:BLSMQ_2678"/>
<dbReference type="PATRIC" id="fig|1703.10.peg.2762"/>
<gene>
    <name evidence="2" type="ORF">BLSMQ_2678</name>
</gene>
<accession>A0A1D7W5X4</accession>
<name>A0A1D7W5X4_BREAU</name>
<proteinExistence type="predicted"/>
<protein>
    <submittedName>
        <fullName evidence="2">Uncharacterized protein</fullName>
    </submittedName>
</protein>
<reference evidence="3" key="1">
    <citation type="submission" date="2016-09" db="EMBL/GenBank/DDBJ databases">
        <title>Complete Genome Sequence of Brevibacterium linens SMQ-1335.</title>
        <authorList>
            <person name="de Melo A.G."/>
            <person name="Labrie S.J."/>
            <person name="Dumaresq J."/>
            <person name="Roberts R.J."/>
            <person name="Tremblay D.M."/>
            <person name="Moineau S."/>
        </authorList>
    </citation>
    <scope>NUCLEOTIDE SEQUENCE [LARGE SCALE GENOMIC DNA]</scope>
    <source>
        <strain evidence="3">SMQ-1335</strain>
    </source>
</reference>
<evidence type="ECO:0000256" key="1">
    <source>
        <dbReference type="SAM" id="MobiDB-lite"/>
    </source>
</evidence>
<organism evidence="2 3">
    <name type="scientific">Brevibacterium aurantiacum</name>
    <dbReference type="NCBI Taxonomy" id="273384"/>
    <lineage>
        <taxon>Bacteria</taxon>
        <taxon>Bacillati</taxon>
        <taxon>Actinomycetota</taxon>
        <taxon>Actinomycetes</taxon>
        <taxon>Micrococcales</taxon>
        <taxon>Brevibacteriaceae</taxon>
        <taxon>Brevibacterium</taxon>
    </lineage>
</organism>
<feature type="compositionally biased region" description="Polar residues" evidence="1">
    <location>
        <begin position="1"/>
        <end position="20"/>
    </location>
</feature>
<dbReference type="Proteomes" id="UP000094793">
    <property type="component" value="Chromosome"/>
</dbReference>
<feature type="compositionally biased region" description="Basic and acidic residues" evidence="1">
    <location>
        <begin position="21"/>
        <end position="38"/>
    </location>
</feature>
<evidence type="ECO:0000313" key="2">
    <source>
        <dbReference type="EMBL" id="AOP54384.1"/>
    </source>
</evidence>
<evidence type="ECO:0000313" key="3">
    <source>
        <dbReference type="Proteomes" id="UP000094793"/>
    </source>
</evidence>
<feature type="region of interest" description="Disordered" evidence="1">
    <location>
        <begin position="1"/>
        <end position="38"/>
    </location>
</feature>
<sequence>MISRSTMLTRSLAATDSTSNAKDHHSRIEVGKQLDLEE</sequence>
<dbReference type="EMBL" id="CP017150">
    <property type="protein sequence ID" value="AOP54384.1"/>
    <property type="molecule type" value="Genomic_DNA"/>
</dbReference>
<dbReference type="AlphaFoldDB" id="A0A1D7W5X4"/>